<dbReference type="AlphaFoldDB" id="A0A2W1JUZ3"/>
<evidence type="ECO:0000259" key="1">
    <source>
        <dbReference type="PROSITE" id="PS51340"/>
    </source>
</evidence>
<dbReference type="Pfam" id="PF03473">
    <property type="entry name" value="MOSC"/>
    <property type="match status" value="1"/>
</dbReference>
<evidence type="ECO:0000313" key="3">
    <source>
        <dbReference type="Proteomes" id="UP000248857"/>
    </source>
</evidence>
<dbReference type="Pfam" id="PF03476">
    <property type="entry name" value="MOSC_N"/>
    <property type="match status" value="1"/>
</dbReference>
<dbReference type="OrthoDB" id="581532at2"/>
<name>A0A2W1JUZ3_9CYAN</name>
<organism evidence="2 3">
    <name type="scientific">Acaryochloris thomasi RCC1774</name>
    <dbReference type="NCBI Taxonomy" id="1764569"/>
    <lineage>
        <taxon>Bacteria</taxon>
        <taxon>Bacillati</taxon>
        <taxon>Cyanobacteriota</taxon>
        <taxon>Cyanophyceae</taxon>
        <taxon>Acaryochloridales</taxon>
        <taxon>Acaryochloridaceae</taxon>
        <taxon>Acaryochloris</taxon>
        <taxon>Acaryochloris thomasi</taxon>
    </lineage>
</organism>
<dbReference type="GO" id="GO:0030151">
    <property type="term" value="F:molybdenum ion binding"/>
    <property type="evidence" value="ECO:0007669"/>
    <property type="project" value="InterPro"/>
</dbReference>
<dbReference type="SUPFAM" id="SSF50800">
    <property type="entry name" value="PK beta-barrel domain-like"/>
    <property type="match status" value="1"/>
</dbReference>
<proteinExistence type="predicted"/>
<evidence type="ECO:0000313" key="2">
    <source>
        <dbReference type="EMBL" id="PZD72337.1"/>
    </source>
</evidence>
<accession>A0A2W1JUZ3</accession>
<dbReference type="Proteomes" id="UP000248857">
    <property type="component" value="Unassembled WGS sequence"/>
</dbReference>
<dbReference type="PROSITE" id="PS51340">
    <property type="entry name" value="MOSC"/>
    <property type="match status" value="1"/>
</dbReference>
<dbReference type="EMBL" id="PQWO01000011">
    <property type="protein sequence ID" value="PZD72337.1"/>
    <property type="molecule type" value="Genomic_DNA"/>
</dbReference>
<dbReference type="GO" id="GO:0030170">
    <property type="term" value="F:pyridoxal phosphate binding"/>
    <property type="evidence" value="ECO:0007669"/>
    <property type="project" value="InterPro"/>
</dbReference>
<reference evidence="2 3" key="1">
    <citation type="journal article" date="2018" name="Sci. Rep.">
        <title>A novel species of the marine cyanobacterium Acaryochloris with a unique pigment content and lifestyle.</title>
        <authorList>
            <person name="Partensky F."/>
            <person name="Six C."/>
            <person name="Ratin M."/>
            <person name="Garczarek L."/>
            <person name="Vaulot D."/>
            <person name="Probert I."/>
            <person name="Calteau A."/>
            <person name="Gourvil P."/>
            <person name="Marie D."/>
            <person name="Grebert T."/>
            <person name="Bouchier C."/>
            <person name="Le Panse S."/>
            <person name="Gachenot M."/>
            <person name="Rodriguez F."/>
            <person name="Garrido J.L."/>
        </authorList>
    </citation>
    <scope>NUCLEOTIDE SEQUENCE [LARGE SCALE GENOMIC DNA]</scope>
    <source>
        <strain evidence="2 3">RCC1774</strain>
    </source>
</reference>
<dbReference type="InterPro" id="IPR005302">
    <property type="entry name" value="MoCF_Sase_C"/>
</dbReference>
<gene>
    <name evidence="2" type="ORF">C1752_03924</name>
</gene>
<dbReference type="RefSeq" id="WP_110987307.1">
    <property type="nucleotide sequence ID" value="NZ_CAWNWM010000011.1"/>
</dbReference>
<feature type="domain" description="MOSC" evidence="1">
    <location>
        <begin position="88"/>
        <end position="259"/>
    </location>
</feature>
<protein>
    <recommendedName>
        <fullName evidence="1">MOSC domain-containing protein</fullName>
    </recommendedName>
</protein>
<dbReference type="InterPro" id="IPR005303">
    <property type="entry name" value="MOCOS_middle"/>
</dbReference>
<dbReference type="GO" id="GO:0003824">
    <property type="term" value="F:catalytic activity"/>
    <property type="evidence" value="ECO:0007669"/>
    <property type="project" value="InterPro"/>
</dbReference>
<sequence length="266" mass="29886">MTELSKILLYPIKSLDGIAVTQATLLPGGALQGDRELAIVDANHQLINGKRNADIHRLRSQFDLPQRLIHLNIQGESSTTSFHLDLQRPALEAWFSDYFEQPVHLMQNLETGFPDDLESTGPTFVSVASLETVASWYSDLNVEAIRRRFRTNLELDAATAFWEDRLFGEPNVPLPFRVGDVQFLGINPCQRCPVPTRDPDTGDVYSGFQKTFVAKRRETLPEGVLRSRFNHFYRLTVNTQVPASEAGKVLRVGDAVETIAGRYDLS</sequence>
<keyword evidence="3" id="KW-1185">Reference proteome</keyword>
<dbReference type="InterPro" id="IPR011037">
    <property type="entry name" value="Pyrv_Knase-like_insert_dom_sf"/>
</dbReference>
<comment type="caution">
    <text evidence="2">The sequence shown here is derived from an EMBL/GenBank/DDBJ whole genome shotgun (WGS) entry which is preliminary data.</text>
</comment>
<dbReference type="SUPFAM" id="SSF141673">
    <property type="entry name" value="MOSC N-terminal domain-like"/>
    <property type="match status" value="1"/>
</dbReference>